<dbReference type="AlphaFoldDB" id="A0A1Q5ZVF0"/>
<dbReference type="Pfam" id="PF14293">
    <property type="entry name" value="YWFCY"/>
    <property type="match status" value="1"/>
</dbReference>
<feature type="transmembrane region" description="Helical" evidence="7">
    <location>
        <begin position="120"/>
        <end position="145"/>
    </location>
</feature>
<evidence type="ECO:0000256" key="3">
    <source>
        <dbReference type="ARBA" id="ARBA00022475"/>
    </source>
</evidence>
<sequence>MAMQTGENEQALRKILDMTRLISIVILVIHCYYFCYAAFHQWGLSSTFSDRLLGNVYRTGMLSNFFKSKLIALGFLAISLLGAKGRKDEKLNHKTAFAYAITGLLLYFASYLALKLSFEVSYLAIIYMGITGIGYLLVLTGGTLLSRIIKDRLNNKDIFNKENETFPQEERLLENEYSINLPTRYYLKDKVRKSWINIINPFRSIMVLGTPGSGKSYFVIRHIITQHIRKGFTMFVYDFKFDDLSKIAYNTWLHNKDKYKKAPAFYVINFDDLSRTHRCNPLEPSAMTDITDAAESARTILMGLNREWIKKQGDFFVESPINFLTAIIWYLKKYKDGEFCTLPHVIELMQADYDSLFTLLRTEKEIEVLINPFVNAYLSDVMEQLEGQIASAKVAMARLSSPQLYYVLSGNDFTLDINNPDEPKIVCMGNNPQKIQIYGAVLSLYVTRLVKQVNKKGKLKSSLVFDEFPTIYLNNMDSLIATARSNKVSTCLGIQDFSQLRKDYGREQADVIMNITGNIVAGQVTGDTAKQLSERFGKIMQDRESLSINSGDTSISRSKQLESAIPPSKISALSSGEFVGMVADDPDNKIELKSFHCEILNDHEALKKEQENYKDIEVIRKIDNTMVQRNYLQIKQDIEDIIRFEMEHLLNDPGKAHLVIKKGK</sequence>
<dbReference type="InterPro" id="IPR051539">
    <property type="entry name" value="T4SS-coupling_protein"/>
</dbReference>
<evidence type="ECO:0000256" key="4">
    <source>
        <dbReference type="ARBA" id="ARBA00022692"/>
    </source>
</evidence>
<dbReference type="InterPro" id="IPR025988">
    <property type="entry name" value="YWFCY_dom"/>
</dbReference>
<dbReference type="EMBL" id="MPPL01000001">
    <property type="protein sequence ID" value="OKS85716.1"/>
    <property type="molecule type" value="Genomic_DNA"/>
</dbReference>
<evidence type="ECO:0000256" key="2">
    <source>
        <dbReference type="ARBA" id="ARBA00008806"/>
    </source>
</evidence>
<dbReference type="InterPro" id="IPR003688">
    <property type="entry name" value="TraG/VirD4"/>
</dbReference>
<proteinExistence type="inferred from homology"/>
<comment type="caution">
    <text evidence="9">The sequence shown here is derived from an EMBL/GenBank/DDBJ whole genome shotgun (WGS) entry which is preliminary data.</text>
</comment>
<dbReference type="NCBIfam" id="NF041326">
    <property type="entry name" value="Bacteroid_MobC"/>
    <property type="match status" value="1"/>
</dbReference>
<keyword evidence="5 7" id="KW-1133">Transmembrane helix</keyword>
<keyword evidence="10" id="KW-1185">Reference proteome</keyword>
<dbReference type="InterPro" id="IPR027417">
    <property type="entry name" value="P-loop_NTPase"/>
</dbReference>
<evidence type="ECO:0000259" key="8">
    <source>
        <dbReference type="Pfam" id="PF14293"/>
    </source>
</evidence>
<comment type="similarity">
    <text evidence="2">Belongs to the VirD4/TraG family.</text>
</comment>
<evidence type="ECO:0000256" key="7">
    <source>
        <dbReference type="SAM" id="Phobius"/>
    </source>
</evidence>
<accession>A0A1Q5ZVF0</accession>
<evidence type="ECO:0000256" key="1">
    <source>
        <dbReference type="ARBA" id="ARBA00004651"/>
    </source>
</evidence>
<gene>
    <name evidence="9" type="ORF">RG47T_1162</name>
</gene>
<dbReference type="SUPFAM" id="SSF52540">
    <property type="entry name" value="P-loop containing nucleoside triphosphate hydrolases"/>
    <property type="match status" value="1"/>
</dbReference>
<dbReference type="Proteomes" id="UP000186720">
    <property type="component" value="Unassembled WGS sequence"/>
</dbReference>
<feature type="domain" description="YWFCY" evidence="8">
    <location>
        <begin position="7"/>
        <end position="150"/>
    </location>
</feature>
<protein>
    <recommendedName>
        <fullName evidence="8">YWFCY domain-containing protein</fullName>
    </recommendedName>
</protein>
<dbReference type="PANTHER" id="PTHR37937">
    <property type="entry name" value="CONJUGATIVE TRANSFER: DNA TRANSPORT"/>
    <property type="match status" value="1"/>
</dbReference>
<feature type="transmembrane region" description="Helical" evidence="7">
    <location>
        <begin position="21"/>
        <end position="42"/>
    </location>
</feature>
<dbReference type="Gene3D" id="3.40.50.300">
    <property type="entry name" value="P-loop containing nucleotide triphosphate hydrolases"/>
    <property type="match status" value="2"/>
</dbReference>
<dbReference type="PANTHER" id="PTHR37937:SF1">
    <property type="entry name" value="CONJUGATIVE TRANSFER: DNA TRANSPORT"/>
    <property type="match status" value="1"/>
</dbReference>
<evidence type="ECO:0000313" key="9">
    <source>
        <dbReference type="EMBL" id="OKS85716.1"/>
    </source>
</evidence>
<name>A0A1Q5ZVF0_9SPHI</name>
<dbReference type="STRING" id="1302689.RG47T_1162"/>
<feature type="transmembrane region" description="Helical" evidence="7">
    <location>
        <begin position="95"/>
        <end position="114"/>
    </location>
</feature>
<reference evidence="9 10" key="1">
    <citation type="submission" date="2016-11" db="EMBL/GenBank/DDBJ databases">
        <title>Whole Genome Sequencing of Mucilaginibacter polytrichastri RG4-7(T) isolated from the moss sample.</title>
        <authorList>
            <person name="Li Y."/>
        </authorList>
    </citation>
    <scope>NUCLEOTIDE SEQUENCE [LARGE SCALE GENOMIC DNA]</scope>
    <source>
        <strain evidence="9 10">RG4-7</strain>
    </source>
</reference>
<keyword evidence="3" id="KW-1003">Cell membrane</keyword>
<organism evidence="9 10">
    <name type="scientific">Mucilaginibacter polytrichastri</name>
    <dbReference type="NCBI Taxonomy" id="1302689"/>
    <lineage>
        <taxon>Bacteria</taxon>
        <taxon>Pseudomonadati</taxon>
        <taxon>Bacteroidota</taxon>
        <taxon>Sphingobacteriia</taxon>
        <taxon>Sphingobacteriales</taxon>
        <taxon>Sphingobacteriaceae</taxon>
        <taxon>Mucilaginibacter</taxon>
    </lineage>
</organism>
<dbReference type="Pfam" id="PF02534">
    <property type="entry name" value="T4SS-DNA_transf"/>
    <property type="match status" value="1"/>
</dbReference>
<dbReference type="GO" id="GO:0005886">
    <property type="term" value="C:plasma membrane"/>
    <property type="evidence" value="ECO:0007669"/>
    <property type="project" value="UniProtKB-SubCell"/>
</dbReference>
<evidence type="ECO:0000313" key="10">
    <source>
        <dbReference type="Proteomes" id="UP000186720"/>
    </source>
</evidence>
<evidence type="ECO:0000256" key="6">
    <source>
        <dbReference type="ARBA" id="ARBA00023136"/>
    </source>
</evidence>
<dbReference type="CDD" id="cd01127">
    <property type="entry name" value="TrwB_TraG_TraD_VirD4"/>
    <property type="match status" value="2"/>
</dbReference>
<comment type="subcellular location">
    <subcellularLocation>
        <location evidence="1">Cell membrane</location>
        <topology evidence="1">Multi-pass membrane protein</topology>
    </subcellularLocation>
</comment>
<evidence type="ECO:0000256" key="5">
    <source>
        <dbReference type="ARBA" id="ARBA00022989"/>
    </source>
</evidence>
<feature type="transmembrane region" description="Helical" evidence="7">
    <location>
        <begin position="62"/>
        <end position="83"/>
    </location>
</feature>
<keyword evidence="4 7" id="KW-0812">Transmembrane</keyword>
<keyword evidence="6 7" id="KW-0472">Membrane</keyword>